<evidence type="ECO:0000313" key="2">
    <source>
        <dbReference type="Proteomes" id="UP000325081"/>
    </source>
</evidence>
<sequence length="152" mass="17444">MGEKFKPHYRMRSYITSLSLKFDSSGNRQQNFAVLLAAASSCGSADEPKSWSQLLRYDSANQAQLSRLVWANEPVAQSLSGPYVPESLGPVLFWPDIRCWAIFRTFNAASLARPITNRAMHRKSSVQFWVLVRVWVHRIVEIEDAWQMSEHE</sequence>
<dbReference type="AlphaFoldDB" id="A0A5A7QA96"/>
<evidence type="ECO:0000313" key="1">
    <source>
        <dbReference type="EMBL" id="GER40991.1"/>
    </source>
</evidence>
<dbReference type="Proteomes" id="UP000325081">
    <property type="component" value="Unassembled WGS sequence"/>
</dbReference>
<name>A0A5A7QA96_STRAF</name>
<protein>
    <submittedName>
        <fullName evidence="1">Disease resistance protein</fullName>
    </submittedName>
</protein>
<proteinExistence type="predicted"/>
<gene>
    <name evidence="1" type="ORF">STAS_17694</name>
</gene>
<dbReference type="EMBL" id="BKCP01006049">
    <property type="protein sequence ID" value="GER40991.1"/>
    <property type="molecule type" value="Genomic_DNA"/>
</dbReference>
<accession>A0A5A7QA96</accession>
<organism evidence="1 2">
    <name type="scientific">Striga asiatica</name>
    <name type="common">Asiatic witchweed</name>
    <name type="synonym">Buchnera asiatica</name>
    <dbReference type="NCBI Taxonomy" id="4170"/>
    <lineage>
        <taxon>Eukaryota</taxon>
        <taxon>Viridiplantae</taxon>
        <taxon>Streptophyta</taxon>
        <taxon>Embryophyta</taxon>
        <taxon>Tracheophyta</taxon>
        <taxon>Spermatophyta</taxon>
        <taxon>Magnoliopsida</taxon>
        <taxon>eudicotyledons</taxon>
        <taxon>Gunneridae</taxon>
        <taxon>Pentapetalae</taxon>
        <taxon>asterids</taxon>
        <taxon>lamiids</taxon>
        <taxon>Lamiales</taxon>
        <taxon>Orobanchaceae</taxon>
        <taxon>Buchnereae</taxon>
        <taxon>Striga</taxon>
    </lineage>
</organism>
<reference evidence="2" key="1">
    <citation type="journal article" date="2019" name="Curr. Biol.">
        <title>Genome Sequence of Striga asiatica Provides Insight into the Evolution of Plant Parasitism.</title>
        <authorList>
            <person name="Yoshida S."/>
            <person name="Kim S."/>
            <person name="Wafula E.K."/>
            <person name="Tanskanen J."/>
            <person name="Kim Y.M."/>
            <person name="Honaas L."/>
            <person name="Yang Z."/>
            <person name="Spallek T."/>
            <person name="Conn C.E."/>
            <person name="Ichihashi Y."/>
            <person name="Cheong K."/>
            <person name="Cui S."/>
            <person name="Der J.P."/>
            <person name="Gundlach H."/>
            <person name="Jiao Y."/>
            <person name="Hori C."/>
            <person name="Ishida J.K."/>
            <person name="Kasahara H."/>
            <person name="Kiba T."/>
            <person name="Kim M.S."/>
            <person name="Koo N."/>
            <person name="Laohavisit A."/>
            <person name="Lee Y.H."/>
            <person name="Lumba S."/>
            <person name="McCourt P."/>
            <person name="Mortimer J.C."/>
            <person name="Mutuku J.M."/>
            <person name="Nomura T."/>
            <person name="Sasaki-Sekimoto Y."/>
            <person name="Seto Y."/>
            <person name="Wang Y."/>
            <person name="Wakatake T."/>
            <person name="Sakakibara H."/>
            <person name="Demura T."/>
            <person name="Yamaguchi S."/>
            <person name="Yoneyama K."/>
            <person name="Manabe R.I."/>
            <person name="Nelson D.C."/>
            <person name="Schulman A.H."/>
            <person name="Timko M.P."/>
            <person name="dePamphilis C.W."/>
            <person name="Choi D."/>
            <person name="Shirasu K."/>
        </authorList>
    </citation>
    <scope>NUCLEOTIDE SEQUENCE [LARGE SCALE GENOMIC DNA]</scope>
    <source>
        <strain evidence="2">cv. UVA1</strain>
    </source>
</reference>
<feature type="non-terminal residue" evidence="1">
    <location>
        <position position="152"/>
    </location>
</feature>
<keyword evidence="2" id="KW-1185">Reference proteome</keyword>
<comment type="caution">
    <text evidence="1">The sequence shown here is derived from an EMBL/GenBank/DDBJ whole genome shotgun (WGS) entry which is preliminary data.</text>
</comment>